<dbReference type="PANTHER" id="PTHR12526:SF637">
    <property type="entry name" value="GLYCOSYLTRANSFERASE EPSF-RELATED"/>
    <property type="match status" value="1"/>
</dbReference>
<evidence type="ECO:0000259" key="3">
    <source>
        <dbReference type="Pfam" id="PF13439"/>
    </source>
</evidence>
<keyword evidence="1" id="KW-0812">Transmembrane</keyword>
<reference evidence="4 5" key="1">
    <citation type="submission" date="2017-09" db="EMBL/GenBank/DDBJ databases">
        <title>Depth-based differentiation of microbial function through sediment-hosted aquifers and enrichment of novel symbionts in the deep terrestrial subsurface.</title>
        <authorList>
            <person name="Probst A.J."/>
            <person name="Ladd B."/>
            <person name="Jarett J.K."/>
            <person name="Geller-Mcgrath D.E."/>
            <person name="Sieber C.M."/>
            <person name="Emerson J.B."/>
            <person name="Anantharaman K."/>
            <person name="Thomas B.C."/>
            <person name="Malmstrom R."/>
            <person name="Stieglmeier M."/>
            <person name="Klingl A."/>
            <person name="Woyke T."/>
            <person name="Ryan C.M."/>
            <person name="Banfield J.F."/>
        </authorList>
    </citation>
    <scope>NUCLEOTIDE SEQUENCE [LARGE SCALE GENOMIC DNA]</scope>
    <source>
        <strain evidence="4">CG11_big_fil_rev_8_21_14_0_20_44_10</strain>
    </source>
</reference>
<sequence>MKKIIIFSTAYLPMIGGAELAVHEIAARLGDFSARGGPASGWELDLICARLRRDLEPAMRLLPSAVKKQEKIGRINVYRVGFGSKIDKLLLPFFGFLKARKIYKDCQRCHLERSRVKRDEVKDLVSGDEILPPHQVRGQNDKNEIKVVIWGIMASWGSAAAWLFKIFYPRVPFLLTLQEGDAEKYIQEGRLGLINIGWRLILKKADFVQVISNYLAKMARKYGYRGEIDVVPNGVDLKMYNVSCIKHDSEKIKSRLGISSNDKIIITVSRLVEKNGIGDLISAVGLLDTLYPPAGDHPQGGKTQNTKLLVLGSGPLRRRLEDSVGGLGLQDKVFFLGDISNEEVPKYLAIADIFVRPSLSEGLGTAFLEAMATGVPIIGTPVGGIPDFLKDSETGLFCEVKNPASIAKKIKLLLEDDDLRSKIIRNARQLIEERYSWDKIAPQMAEIFDKIA</sequence>
<feature type="domain" description="Glycosyltransferase subfamily 4-like N-terminal" evidence="3">
    <location>
        <begin position="139"/>
        <end position="237"/>
    </location>
</feature>
<keyword evidence="1" id="KW-0472">Membrane</keyword>
<evidence type="ECO:0000313" key="4">
    <source>
        <dbReference type="EMBL" id="PIQ74695.1"/>
    </source>
</evidence>
<dbReference type="InterPro" id="IPR001296">
    <property type="entry name" value="Glyco_trans_1"/>
</dbReference>
<gene>
    <name evidence="4" type="ORF">COV85_00730</name>
</gene>
<dbReference type="Gene3D" id="3.40.50.2000">
    <property type="entry name" value="Glycogen Phosphorylase B"/>
    <property type="match status" value="2"/>
</dbReference>
<accession>A0A2H0KTS8</accession>
<dbReference type="PANTHER" id="PTHR12526">
    <property type="entry name" value="GLYCOSYLTRANSFERASE"/>
    <property type="match status" value="1"/>
</dbReference>
<dbReference type="CDD" id="cd03801">
    <property type="entry name" value="GT4_PimA-like"/>
    <property type="match status" value="1"/>
</dbReference>
<dbReference type="Proteomes" id="UP000231550">
    <property type="component" value="Unassembled WGS sequence"/>
</dbReference>
<organism evidence="4 5">
    <name type="scientific">Candidatus Portnoybacteria bacterium CG11_big_fil_rev_8_21_14_0_20_44_10</name>
    <dbReference type="NCBI Taxonomy" id="1974818"/>
    <lineage>
        <taxon>Bacteria</taxon>
        <taxon>Candidatus Portnoyibacteriota</taxon>
    </lineage>
</organism>
<keyword evidence="1" id="KW-1133">Transmembrane helix</keyword>
<feature type="transmembrane region" description="Helical" evidence="1">
    <location>
        <begin position="147"/>
        <end position="168"/>
    </location>
</feature>
<dbReference type="SUPFAM" id="SSF53756">
    <property type="entry name" value="UDP-Glycosyltransferase/glycogen phosphorylase"/>
    <property type="match status" value="1"/>
</dbReference>
<dbReference type="Pfam" id="PF00534">
    <property type="entry name" value="Glycos_transf_1"/>
    <property type="match status" value="1"/>
</dbReference>
<comment type="caution">
    <text evidence="4">The sequence shown here is derived from an EMBL/GenBank/DDBJ whole genome shotgun (WGS) entry which is preliminary data.</text>
</comment>
<dbReference type="GO" id="GO:0016757">
    <property type="term" value="F:glycosyltransferase activity"/>
    <property type="evidence" value="ECO:0007669"/>
    <property type="project" value="InterPro"/>
</dbReference>
<dbReference type="EMBL" id="PCVN01000022">
    <property type="protein sequence ID" value="PIQ74695.1"/>
    <property type="molecule type" value="Genomic_DNA"/>
</dbReference>
<evidence type="ECO:0008006" key="6">
    <source>
        <dbReference type="Google" id="ProtNLM"/>
    </source>
</evidence>
<dbReference type="AlphaFoldDB" id="A0A2H0KTS8"/>
<feature type="domain" description="Glycosyl transferase family 1" evidence="2">
    <location>
        <begin position="249"/>
        <end position="429"/>
    </location>
</feature>
<evidence type="ECO:0000313" key="5">
    <source>
        <dbReference type="Proteomes" id="UP000231550"/>
    </source>
</evidence>
<protein>
    <recommendedName>
        <fullName evidence="6">Glycosyl transferase family 1 domain-containing protein</fullName>
    </recommendedName>
</protein>
<name>A0A2H0KTS8_9BACT</name>
<dbReference type="InterPro" id="IPR028098">
    <property type="entry name" value="Glyco_trans_4-like_N"/>
</dbReference>
<evidence type="ECO:0000256" key="1">
    <source>
        <dbReference type="SAM" id="Phobius"/>
    </source>
</evidence>
<proteinExistence type="predicted"/>
<evidence type="ECO:0000259" key="2">
    <source>
        <dbReference type="Pfam" id="PF00534"/>
    </source>
</evidence>
<dbReference type="Pfam" id="PF13439">
    <property type="entry name" value="Glyco_transf_4"/>
    <property type="match status" value="1"/>
</dbReference>